<organism evidence="1 2">
    <name type="scientific">Taklimakanibacter albus</name>
    <dbReference type="NCBI Taxonomy" id="2800327"/>
    <lineage>
        <taxon>Bacteria</taxon>
        <taxon>Pseudomonadati</taxon>
        <taxon>Pseudomonadota</taxon>
        <taxon>Alphaproteobacteria</taxon>
        <taxon>Hyphomicrobiales</taxon>
        <taxon>Aestuariivirgaceae</taxon>
        <taxon>Taklimakanibacter</taxon>
    </lineage>
</organism>
<protein>
    <submittedName>
        <fullName evidence="1">Aldo/keto reductase</fullName>
    </submittedName>
</protein>
<comment type="caution">
    <text evidence="1">The sequence shown here is derived from an EMBL/GenBank/DDBJ whole genome shotgun (WGS) entry which is preliminary data.</text>
</comment>
<dbReference type="EMBL" id="JAENHL010000008">
    <property type="protein sequence ID" value="MBK1871254.1"/>
    <property type="molecule type" value="Genomic_DNA"/>
</dbReference>
<proteinExistence type="predicted"/>
<dbReference type="Proteomes" id="UP000616151">
    <property type="component" value="Unassembled WGS sequence"/>
</dbReference>
<keyword evidence="2" id="KW-1185">Reference proteome</keyword>
<gene>
    <name evidence="1" type="ORF">JHL16_33115</name>
</gene>
<evidence type="ECO:0000313" key="1">
    <source>
        <dbReference type="EMBL" id="MBK1871254.1"/>
    </source>
</evidence>
<reference evidence="1" key="1">
    <citation type="submission" date="2021-01" db="EMBL/GenBank/DDBJ databases">
        <authorList>
            <person name="Sun Q."/>
        </authorList>
    </citation>
    <scope>NUCLEOTIDE SEQUENCE</scope>
    <source>
        <strain evidence="1">YIM B02566</strain>
    </source>
</reference>
<accession>A0ACC5RF33</accession>
<evidence type="ECO:0000313" key="2">
    <source>
        <dbReference type="Proteomes" id="UP000616151"/>
    </source>
</evidence>
<sequence>MTRRPDRFTLAPDLEISRLLVGLWQIADMEKDGRVLDHPALAREMKAYAEAGFDTFDMADHYGSAEVIAGHYRDLDRSGVVATKWCPTPGAMTPEVVRAAVDRARERLKVDRIDLLQFHWWMFQHPGWIDAMKELAHLKSQGLIGHLGTTNFDTDHLRLLHDHGIPLVTNQVCFSLLDRRAAGRMSDFCATSGVRLLAYGTLAGGLLTEKWLGKTMPRDTQNWSLMKYLRFVEAIGGWDVLQGILAAAEKIARKHKVSIGNVATRWVLEQKAVAGIIIGARLGEREHRADNLKIFDFALDAEDQQLLDAALAHSKPIGGDCGDEYRKPPFLTASGDLSHHLASFPKVYAAQPMPDRPSRLRIDTGSIWEPLAGYSRAVRIKDRILVSGTTATHGQGEVIALGSPASQTVYILDKIRASIEALGGTLEDVVRTRVYLRDQSACEEVSKAHGRVFGHIRPANTLLEIGALIGNYDVEIDAEAIVEE</sequence>
<name>A0ACC5RF33_9HYPH</name>